<gene>
    <name evidence="2" type="ORF">SAMN05421773_114161</name>
</gene>
<dbReference type="RefSeq" id="WP_217652572.1">
    <property type="nucleotide sequence ID" value="NZ_FOLM01000014.1"/>
</dbReference>
<accession>A0A1I1S8J6</accession>
<organism evidence="2 3">
    <name type="scientific">Streptomyces aidingensis</name>
    <dbReference type="NCBI Taxonomy" id="910347"/>
    <lineage>
        <taxon>Bacteria</taxon>
        <taxon>Bacillati</taxon>
        <taxon>Actinomycetota</taxon>
        <taxon>Actinomycetes</taxon>
        <taxon>Kitasatosporales</taxon>
        <taxon>Streptomycetaceae</taxon>
        <taxon>Streptomyces</taxon>
    </lineage>
</organism>
<dbReference type="Pfam" id="PF19585">
    <property type="entry name" value="DUF6092"/>
    <property type="match status" value="1"/>
</dbReference>
<feature type="region of interest" description="Disordered" evidence="1">
    <location>
        <begin position="1"/>
        <end position="20"/>
    </location>
</feature>
<evidence type="ECO:0000256" key="1">
    <source>
        <dbReference type="SAM" id="MobiDB-lite"/>
    </source>
</evidence>
<evidence type="ECO:0000313" key="3">
    <source>
        <dbReference type="Proteomes" id="UP000199207"/>
    </source>
</evidence>
<protein>
    <submittedName>
        <fullName evidence="2">Uncharacterized protein</fullName>
    </submittedName>
</protein>
<dbReference type="InterPro" id="IPR046074">
    <property type="entry name" value="DUF6092"/>
</dbReference>
<keyword evidence="3" id="KW-1185">Reference proteome</keyword>
<dbReference type="Proteomes" id="UP000199207">
    <property type="component" value="Unassembled WGS sequence"/>
</dbReference>
<sequence>MSHGTEPPVPPVPPGPPASAAAEGLTLLAAFLLSSARGLLNEPPGYGVARCADGARRTLELLDLCGGGPDPRLVRVRERLEETMCGPMSAADFPALLDRALDEVVSVIEEGGDREPGGLTGAG</sequence>
<evidence type="ECO:0000313" key="2">
    <source>
        <dbReference type="EMBL" id="SFD40938.1"/>
    </source>
</evidence>
<dbReference type="AlphaFoldDB" id="A0A1I1S8J6"/>
<name>A0A1I1S8J6_9ACTN</name>
<dbReference type="EMBL" id="FOLM01000014">
    <property type="protein sequence ID" value="SFD40938.1"/>
    <property type="molecule type" value="Genomic_DNA"/>
</dbReference>
<proteinExistence type="predicted"/>
<reference evidence="2 3" key="1">
    <citation type="submission" date="2016-10" db="EMBL/GenBank/DDBJ databases">
        <authorList>
            <person name="de Groot N.N."/>
        </authorList>
    </citation>
    <scope>NUCLEOTIDE SEQUENCE [LARGE SCALE GENOMIC DNA]</scope>
    <source>
        <strain evidence="2 3">CGMCC 4.5739</strain>
    </source>
</reference>
<feature type="compositionally biased region" description="Pro residues" evidence="1">
    <location>
        <begin position="7"/>
        <end position="17"/>
    </location>
</feature>
<dbReference type="STRING" id="910347.SAMN05421773_114161"/>